<evidence type="ECO:0000256" key="1">
    <source>
        <dbReference type="ARBA" id="ARBA00006485"/>
    </source>
</evidence>
<evidence type="ECO:0000256" key="7">
    <source>
        <dbReference type="PROSITE-ProRule" id="PRU10141"/>
    </source>
</evidence>
<feature type="compositionally biased region" description="Basic residues" evidence="8">
    <location>
        <begin position="16"/>
        <end position="34"/>
    </location>
</feature>
<dbReference type="PANTHER" id="PTHR24056">
    <property type="entry name" value="CELL DIVISION PROTEIN KINASE"/>
    <property type="match status" value="1"/>
</dbReference>
<dbReference type="InterPro" id="IPR000719">
    <property type="entry name" value="Prot_kinase_dom"/>
</dbReference>
<feature type="binding site" evidence="7">
    <location>
        <position position="589"/>
    </location>
    <ligand>
        <name>ATP</name>
        <dbReference type="ChEBI" id="CHEBI:30616"/>
    </ligand>
</feature>
<evidence type="ECO:0000256" key="4">
    <source>
        <dbReference type="ARBA" id="ARBA00022741"/>
    </source>
</evidence>
<keyword evidence="4 7" id="KW-0547">Nucleotide-binding</keyword>
<feature type="compositionally biased region" description="Basic and acidic residues" evidence="8">
    <location>
        <begin position="884"/>
        <end position="902"/>
    </location>
</feature>
<proteinExistence type="inferred from homology"/>
<comment type="similarity">
    <text evidence="1">Belongs to the protein kinase superfamily. CMGC Ser/Thr protein kinase family. CDC2/CDKX subfamily.</text>
</comment>
<evidence type="ECO:0000259" key="9">
    <source>
        <dbReference type="PROSITE" id="PS50011"/>
    </source>
</evidence>
<comment type="caution">
    <text evidence="10">The sequence shown here is derived from an EMBL/GenBank/DDBJ whole genome shotgun (WGS) entry which is preliminary data.</text>
</comment>
<feature type="compositionally biased region" description="Basic and acidic residues" evidence="8">
    <location>
        <begin position="1060"/>
        <end position="1078"/>
    </location>
</feature>
<evidence type="ECO:0000256" key="6">
    <source>
        <dbReference type="ARBA" id="ARBA00022840"/>
    </source>
</evidence>
<feature type="region of interest" description="Disordered" evidence="8">
    <location>
        <begin position="881"/>
        <end position="926"/>
    </location>
</feature>
<feature type="compositionally biased region" description="Basic residues" evidence="8">
    <location>
        <begin position="78"/>
        <end position="90"/>
    </location>
</feature>
<dbReference type="SUPFAM" id="SSF56112">
    <property type="entry name" value="Protein kinase-like (PK-like)"/>
    <property type="match status" value="1"/>
</dbReference>
<dbReference type="EMBL" id="CALNXK010000076">
    <property type="protein sequence ID" value="CAH3145664.1"/>
    <property type="molecule type" value="Genomic_DNA"/>
</dbReference>
<evidence type="ECO:0000256" key="5">
    <source>
        <dbReference type="ARBA" id="ARBA00022777"/>
    </source>
</evidence>
<evidence type="ECO:0000256" key="8">
    <source>
        <dbReference type="SAM" id="MobiDB-lite"/>
    </source>
</evidence>
<feature type="compositionally biased region" description="Low complexity" evidence="8">
    <location>
        <begin position="335"/>
        <end position="346"/>
    </location>
</feature>
<dbReference type="PROSITE" id="PS50011">
    <property type="entry name" value="PROTEIN_KINASE_DOM"/>
    <property type="match status" value="1"/>
</dbReference>
<protein>
    <recommendedName>
        <fullName evidence="9">Protein kinase domain-containing protein</fullName>
    </recommendedName>
</protein>
<keyword evidence="2" id="KW-0723">Serine/threonine-protein kinase</keyword>
<dbReference type="PROSITE" id="PS00108">
    <property type="entry name" value="PROTEIN_KINASE_ST"/>
    <property type="match status" value="1"/>
</dbReference>
<feature type="compositionally biased region" description="Pro residues" evidence="8">
    <location>
        <begin position="477"/>
        <end position="494"/>
    </location>
</feature>
<keyword evidence="5" id="KW-0418">Kinase</keyword>
<dbReference type="InterPro" id="IPR008271">
    <property type="entry name" value="Ser/Thr_kinase_AS"/>
</dbReference>
<feature type="compositionally biased region" description="Basic residues" evidence="8">
    <location>
        <begin position="282"/>
        <end position="291"/>
    </location>
</feature>
<dbReference type="InterPro" id="IPR017441">
    <property type="entry name" value="Protein_kinase_ATP_BS"/>
</dbReference>
<dbReference type="SMART" id="SM00220">
    <property type="entry name" value="S_TKc"/>
    <property type="match status" value="1"/>
</dbReference>
<feature type="compositionally biased region" description="Basic and acidic residues" evidence="8">
    <location>
        <begin position="347"/>
        <end position="394"/>
    </location>
</feature>
<keyword evidence="3" id="KW-0808">Transferase</keyword>
<gene>
    <name evidence="10" type="ORF">PLOB_00044633</name>
</gene>
<feature type="compositionally biased region" description="Basic and acidic residues" evidence="8">
    <location>
        <begin position="35"/>
        <end position="47"/>
    </location>
</feature>
<dbReference type="InterPro" id="IPR011009">
    <property type="entry name" value="Kinase-like_dom_sf"/>
</dbReference>
<name>A0ABN8PKB5_9CNID</name>
<keyword evidence="11" id="KW-1185">Reference proteome</keyword>
<feature type="compositionally biased region" description="Low complexity" evidence="8">
    <location>
        <begin position="395"/>
        <end position="404"/>
    </location>
</feature>
<evidence type="ECO:0000256" key="3">
    <source>
        <dbReference type="ARBA" id="ARBA00022679"/>
    </source>
</evidence>
<dbReference type="Pfam" id="PF00069">
    <property type="entry name" value="Pkinase"/>
    <property type="match status" value="1"/>
</dbReference>
<dbReference type="CDD" id="cd07864">
    <property type="entry name" value="STKc_CDK12"/>
    <property type="match status" value="1"/>
</dbReference>
<feature type="region of interest" description="Disordered" evidence="8">
    <location>
        <begin position="1"/>
        <end position="553"/>
    </location>
</feature>
<organism evidence="10 11">
    <name type="scientific">Porites lobata</name>
    <dbReference type="NCBI Taxonomy" id="104759"/>
    <lineage>
        <taxon>Eukaryota</taxon>
        <taxon>Metazoa</taxon>
        <taxon>Cnidaria</taxon>
        <taxon>Anthozoa</taxon>
        <taxon>Hexacorallia</taxon>
        <taxon>Scleractinia</taxon>
        <taxon>Fungiina</taxon>
        <taxon>Poritidae</taxon>
        <taxon>Porites</taxon>
    </lineage>
</organism>
<dbReference type="PANTHER" id="PTHR24056:SF546">
    <property type="entry name" value="CYCLIN-DEPENDENT KINASE 12"/>
    <property type="match status" value="1"/>
</dbReference>
<feature type="region of interest" description="Disordered" evidence="8">
    <location>
        <begin position="942"/>
        <end position="972"/>
    </location>
</feature>
<dbReference type="Proteomes" id="UP001159405">
    <property type="component" value="Unassembled WGS sequence"/>
</dbReference>
<feature type="compositionally biased region" description="Basic and acidic residues" evidence="8">
    <location>
        <begin position="962"/>
        <end position="972"/>
    </location>
</feature>
<accession>A0ABN8PKB5</accession>
<dbReference type="InterPro" id="IPR050108">
    <property type="entry name" value="CDK"/>
</dbReference>
<feature type="compositionally biased region" description="Basic residues" evidence="8">
    <location>
        <begin position="298"/>
        <end position="323"/>
    </location>
</feature>
<feature type="domain" description="Protein kinase" evidence="9">
    <location>
        <begin position="560"/>
        <end position="853"/>
    </location>
</feature>
<reference evidence="10 11" key="1">
    <citation type="submission" date="2022-05" db="EMBL/GenBank/DDBJ databases">
        <authorList>
            <consortium name="Genoscope - CEA"/>
            <person name="William W."/>
        </authorList>
    </citation>
    <scope>NUCLEOTIDE SEQUENCE [LARGE SCALE GENOMIC DNA]</scope>
</reference>
<evidence type="ECO:0000313" key="11">
    <source>
        <dbReference type="Proteomes" id="UP001159405"/>
    </source>
</evidence>
<feature type="compositionally biased region" description="Basic and acidic residues" evidence="8">
    <location>
        <begin position="1"/>
        <end position="10"/>
    </location>
</feature>
<dbReference type="PROSITE" id="PS00107">
    <property type="entry name" value="PROTEIN_KINASE_ATP"/>
    <property type="match status" value="1"/>
</dbReference>
<evidence type="ECO:0000313" key="10">
    <source>
        <dbReference type="EMBL" id="CAH3145664.1"/>
    </source>
</evidence>
<sequence length="1129" mass="127558">MPSSRNEKELSPSARNHSKSKKSSHKQKKHKKRPKTEASAEKLKGQYEDISSASEETAELPVQKYSSISRSPSPMASKKSKANVKRKKSKKDSLVQGSSKKRRKRGRSPVNVSLAKVEGPPLSPVSSSKWKDMTPSPKLPPSNKDIYRQISPSMVKKRGSESPYVPIAYRPPKSPSISPTRSPIAMYKRERSPFKARSPMKVWSRSPYSHRSRSPSPPRGRSPMRTYRSPERSPYRSPMGRLSPFGRSRSFASYGRRRSPSPYGRHSPSPPPFRNTGMRNRPVQRNRHRSRSLSPHTSKYRKSPVRTKIRSRSPPKRSPHRGTQRSPDVHHSAYKSGNKRSNSSRNEPARSTDTKSANRDSIEKSYSSKDNVLKAKSKLESVDGVKRNVTRDTQKQPLTKTTKPNLETGVKDSPANGPTKDSNLNSSGVKSGTGDVNKISQTETAPALPLPPLNEPAPPPLPSDEPPPLPPDEEKPPPPPAPTLPPLPLPPELPGTPGESPASYSPHSPGGKPPASPKSAAKDAEATGPSSQSGTPLSTPDTTPKTPAESEWGERCVDMFQIIDQVGEGTYGQVYKAKDKITGELVALKKVRTDNEKEGFPITAVREIKILRQLNHPNIVNLKEIVTDKPNAVDFRKDKGGFYLVFEYLDHDLMGVLESGLVHFTEDHIKSFTKQLLDGLNYCHRKNFLHRDIKCSNILLNNKGEIKLADFGLARLYEADERRPYTNKVITLWYRPPELLLGEERYGPGIDIWSVGCILGELFTKKPIFPAVQEIGQLELISRVCGTPTPAVWPDVIHLPHFHTMKPKKQYRRRLKEEFNFMPADALDLFDRMLTLDPSKRITAEESLEHAFLKDIVCENISPPSLPTWQDCHEMWCKKRRRKGGENKVTEDGTKQVRRDSVAGETTETSNNLPAMATTEEQGERTLKPVETSAFLRRQSIETVEMETENSTYASREGQSFYDRDQPHCSYADEHPKAAYSQDSYYQRDYQQDYGESSRLSGYKSSLEDYPPSYSRDNIDNGGGHRSYSQSSVHYEQLSPPVDETSNSYPEQYKRYSYSDGRRDKEFNESSSRYRDDSSSYLYRERYSDSFSQKREVFDYSNSQYDHYPVASENRVTSPQRGVDSYQRW</sequence>
<keyword evidence="6 7" id="KW-0067">ATP-binding</keyword>
<feature type="compositionally biased region" description="Polar residues" evidence="8">
    <location>
        <begin position="904"/>
        <end position="913"/>
    </location>
</feature>
<feature type="compositionally biased region" description="Polar residues" evidence="8">
    <location>
        <begin position="419"/>
        <end position="430"/>
    </location>
</feature>
<feature type="compositionally biased region" description="Low complexity" evidence="8">
    <location>
        <begin position="66"/>
        <end position="77"/>
    </location>
</feature>
<feature type="compositionally biased region" description="Pro residues" evidence="8">
    <location>
        <begin position="448"/>
        <end position="470"/>
    </location>
</feature>
<feature type="region of interest" description="Disordered" evidence="8">
    <location>
        <begin position="991"/>
        <end position="1078"/>
    </location>
</feature>
<dbReference type="Gene3D" id="3.30.200.20">
    <property type="entry name" value="Phosphorylase Kinase, domain 1"/>
    <property type="match status" value="1"/>
</dbReference>
<evidence type="ECO:0000256" key="2">
    <source>
        <dbReference type="ARBA" id="ARBA00022527"/>
    </source>
</evidence>
<feature type="compositionally biased region" description="Polar residues" evidence="8">
    <location>
        <begin position="528"/>
        <end position="545"/>
    </location>
</feature>
<feature type="compositionally biased region" description="Polar residues" evidence="8">
    <location>
        <begin position="949"/>
        <end position="958"/>
    </location>
</feature>
<dbReference type="Gene3D" id="1.10.510.10">
    <property type="entry name" value="Transferase(Phosphotransferase) domain 1"/>
    <property type="match status" value="1"/>
</dbReference>